<accession>A0A1I6Z048</accession>
<dbReference type="RefSeq" id="WP_090247525.1">
    <property type="nucleotide sequence ID" value="NZ_FPAS01000001.1"/>
</dbReference>
<evidence type="ECO:0000313" key="1">
    <source>
        <dbReference type="EMBL" id="SFT56105.1"/>
    </source>
</evidence>
<dbReference type="EMBL" id="FPAS01000001">
    <property type="protein sequence ID" value="SFT56105.1"/>
    <property type="molecule type" value="Genomic_DNA"/>
</dbReference>
<dbReference type="STRING" id="477690.SAMN05216474_1328"/>
<protein>
    <submittedName>
        <fullName evidence="1">Uncharacterized protein</fullName>
    </submittedName>
</protein>
<organism evidence="1 2">
    <name type="scientific">Lishizhenia tianjinensis</name>
    <dbReference type="NCBI Taxonomy" id="477690"/>
    <lineage>
        <taxon>Bacteria</taxon>
        <taxon>Pseudomonadati</taxon>
        <taxon>Bacteroidota</taxon>
        <taxon>Flavobacteriia</taxon>
        <taxon>Flavobacteriales</taxon>
        <taxon>Crocinitomicaceae</taxon>
        <taxon>Lishizhenia</taxon>
    </lineage>
</organism>
<gene>
    <name evidence="1" type="ORF">SAMN05216474_1328</name>
</gene>
<dbReference type="AlphaFoldDB" id="A0A1I6Z048"/>
<keyword evidence="2" id="KW-1185">Reference proteome</keyword>
<proteinExistence type="predicted"/>
<dbReference type="Proteomes" id="UP000236454">
    <property type="component" value="Unassembled WGS sequence"/>
</dbReference>
<dbReference type="OrthoDB" id="907411at2"/>
<sequence>MATHVTLQTMMNKKILYLLSFVFFLLACKKEKTTWDTNWRAPLFRDTLSFQRMIDSNQIGVENDHSLQLVLNQRVLDADLFEYLNIPDTSVVQEFSLNFLNFFVGPGGNIPTDVTEFEFVLDDVELNTVIIKEGVASVQIENPLVEPAIFTITFPGVSKNGVVFSQSKEIPAAVNGVAGKDVLSFDFSDYQLDLTGEDGTAFNKLESQLVVSLSPDGNGVNVTNNDVFRFTLNMTELKLKYARGYFGNIHIADTETFTLDEMNNIVSGAIDVANVNLGMYVENGVNVNGELTLELLQSTNKDGVVVNIQSPQLNVPQSLDAAQNSNGTSVPGDAFFNFTSTNSNVEDFIENLGSSYKVAYDLEINPWGNTSGGYDEIYENSRFSLDLRSNMPLALGVQDLLYRDTFDFELTQDLKGNHINAGSLILKAKNSFPFSGSVELKLLNDSKQVLTTLSSANMVTAAYGAQVTNLADFPSTENELIYTLSEEQVALINQAKYVGVEFKVDANNANVQQIYLESKLVLELFTDFELSHAL</sequence>
<reference evidence="1 2" key="1">
    <citation type="submission" date="2016-10" db="EMBL/GenBank/DDBJ databases">
        <authorList>
            <person name="de Groot N.N."/>
        </authorList>
    </citation>
    <scope>NUCLEOTIDE SEQUENCE [LARGE SCALE GENOMIC DNA]</scope>
    <source>
        <strain evidence="1 2">CGMCC 1.7005</strain>
    </source>
</reference>
<name>A0A1I6Z048_9FLAO</name>
<evidence type="ECO:0000313" key="2">
    <source>
        <dbReference type="Proteomes" id="UP000236454"/>
    </source>
</evidence>